<keyword evidence="4 8" id="KW-0963">Cytoplasm</keyword>
<dbReference type="GO" id="GO:0006096">
    <property type="term" value="P:glycolytic process"/>
    <property type="evidence" value="ECO:0007669"/>
    <property type="project" value="UniProtKB-UniRule"/>
</dbReference>
<dbReference type="PROSITE" id="PS00174">
    <property type="entry name" value="P_GLUCOSE_ISOMERASE_2"/>
    <property type="match status" value="1"/>
</dbReference>
<dbReference type="GO" id="GO:0097367">
    <property type="term" value="F:carbohydrate derivative binding"/>
    <property type="evidence" value="ECO:0007669"/>
    <property type="project" value="InterPro"/>
</dbReference>
<reference evidence="10 11" key="1">
    <citation type="submission" date="2020-08" db="EMBL/GenBank/DDBJ databases">
        <title>Genomic Encyclopedia of Type Strains, Phase IV (KMG-IV): sequencing the most valuable type-strain genomes for metagenomic binning, comparative biology and taxonomic classification.</title>
        <authorList>
            <person name="Goeker M."/>
        </authorList>
    </citation>
    <scope>NUCLEOTIDE SEQUENCE [LARGE SCALE GENOMIC DNA]</scope>
    <source>
        <strain evidence="10 11">DSM 26438</strain>
    </source>
</reference>
<evidence type="ECO:0000313" key="11">
    <source>
        <dbReference type="Proteomes" id="UP000565286"/>
    </source>
</evidence>
<comment type="catalytic activity">
    <reaction evidence="7 8 9">
        <text>alpha-D-glucose 6-phosphate = beta-D-fructose 6-phosphate</text>
        <dbReference type="Rhea" id="RHEA:11816"/>
        <dbReference type="ChEBI" id="CHEBI:57634"/>
        <dbReference type="ChEBI" id="CHEBI:58225"/>
        <dbReference type="EC" id="5.3.1.9"/>
    </reaction>
</comment>
<evidence type="ECO:0000256" key="4">
    <source>
        <dbReference type="ARBA" id="ARBA00022490"/>
    </source>
</evidence>
<dbReference type="PANTHER" id="PTHR11469">
    <property type="entry name" value="GLUCOSE-6-PHOSPHATE ISOMERASE"/>
    <property type="match status" value="1"/>
</dbReference>
<comment type="pathway">
    <text evidence="1 8 9">Carbohydrate degradation; glycolysis; D-glyceraldehyde 3-phosphate and glycerone phosphate from D-glucose: step 2/4.</text>
</comment>
<keyword evidence="5 8" id="KW-0324">Glycolysis</keyword>
<dbReference type="InterPro" id="IPR035482">
    <property type="entry name" value="SIS_PGI_2"/>
</dbReference>
<comment type="caution">
    <text evidence="10">The sequence shown here is derived from an EMBL/GenBank/DDBJ whole genome shotgun (WGS) entry which is preliminary data.</text>
</comment>
<dbReference type="CDD" id="cd05016">
    <property type="entry name" value="SIS_PGI_2"/>
    <property type="match status" value="1"/>
</dbReference>
<evidence type="ECO:0000256" key="6">
    <source>
        <dbReference type="ARBA" id="ARBA00023235"/>
    </source>
</evidence>
<evidence type="ECO:0000256" key="9">
    <source>
        <dbReference type="RuleBase" id="RU000612"/>
    </source>
</evidence>
<dbReference type="InterPro" id="IPR046348">
    <property type="entry name" value="SIS_dom_sf"/>
</dbReference>
<dbReference type="Proteomes" id="UP000565286">
    <property type="component" value="Unassembled WGS sequence"/>
</dbReference>
<dbReference type="InterPro" id="IPR001672">
    <property type="entry name" value="G6P_Isomerase"/>
</dbReference>
<protein>
    <recommendedName>
        <fullName evidence="8">Glucose-6-phosphate isomerase</fullName>
        <shortName evidence="8">GPI</shortName>
        <ecNumber evidence="8">5.3.1.9</ecNumber>
    </recommendedName>
    <alternativeName>
        <fullName evidence="8">Phosphoglucose isomerase</fullName>
        <shortName evidence="8">PGI</shortName>
    </alternativeName>
    <alternativeName>
        <fullName evidence="8">Phosphohexose isomerase</fullName>
        <shortName evidence="8">PHI</shortName>
    </alternativeName>
</protein>
<dbReference type="InterPro" id="IPR035476">
    <property type="entry name" value="SIS_PGI_1"/>
</dbReference>
<dbReference type="GO" id="GO:0048029">
    <property type="term" value="F:monosaccharide binding"/>
    <property type="evidence" value="ECO:0007669"/>
    <property type="project" value="TreeGrafter"/>
</dbReference>
<evidence type="ECO:0000256" key="5">
    <source>
        <dbReference type="ARBA" id="ARBA00023152"/>
    </source>
</evidence>
<feature type="active site" evidence="8">
    <location>
        <position position="377"/>
    </location>
</feature>
<name>A0A7W6C8B3_9HYPH</name>
<accession>A0A7W6C8B3</accession>
<dbReference type="InterPro" id="IPR018189">
    <property type="entry name" value="Phosphoglucose_isomerase_CS"/>
</dbReference>
<dbReference type="PROSITE" id="PS00765">
    <property type="entry name" value="P_GLUCOSE_ISOMERASE_1"/>
    <property type="match status" value="1"/>
</dbReference>
<dbReference type="NCBIfam" id="NF001211">
    <property type="entry name" value="PRK00179.1"/>
    <property type="match status" value="1"/>
</dbReference>
<dbReference type="HAMAP" id="MF_00473">
    <property type="entry name" value="G6P_isomerase"/>
    <property type="match status" value="1"/>
</dbReference>
<dbReference type="PROSITE" id="PS51463">
    <property type="entry name" value="P_GLUCOSE_ISOMERASE_3"/>
    <property type="match status" value="1"/>
</dbReference>
<gene>
    <name evidence="8" type="primary">pgi</name>
    <name evidence="10" type="ORF">GGQ73_002525</name>
</gene>
<dbReference type="GO" id="GO:0051156">
    <property type="term" value="P:glucose 6-phosphate metabolic process"/>
    <property type="evidence" value="ECO:0007669"/>
    <property type="project" value="TreeGrafter"/>
</dbReference>
<dbReference type="Gene3D" id="1.10.1390.10">
    <property type="match status" value="1"/>
</dbReference>
<dbReference type="UniPathway" id="UPA00138"/>
<keyword evidence="11" id="KW-1185">Reference proteome</keyword>
<dbReference type="GO" id="GO:0006094">
    <property type="term" value="P:gluconeogenesis"/>
    <property type="evidence" value="ECO:0007669"/>
    <property type="project" value="UniProtKB-UniRule"/>
</dbReference>
<evidence type="ECO:0000256" key="3">
    <source>
        <dbReference type="ARBA" id="ARBA00022432"/>
    </source>
</evidence>
<dbReference type="InterPro" id="IPR023096">
    <property type="entry name" value="G6P_Isomerase_C"/>
</dbReference>
<dbReference type="Gene3D" id="3.40.50.10490">
    <property type="entry name" value="Glucose-6-phosphate isomerase like protein, domain 1"/>
    <property type="match status" value="2"/>
</dbReference>
<keyword evidence="6 8" id="KW-0413">Isomerase</keyword>
<feature type="active site" evidence="8">
    <location>
        <position position="506"/>
    </location>
</feature>
<comment type="similarity">
    <text evidence="2 8 9">Belongs to the GPI family.</text>
</comment>
<evidence type="ECO:0000256" key="1">
    <source>
        <dbReference type="ARBA" id="ARBA00004926"/>
    </source>
</evidence>
<dbReference type="FunFam" id="3.40.50.10490:FF:000018">
    <property type="entry name" value="Glucose-6-phosphate isomerase"/>
    <property type="match status" value="1"/>
</dbReference>
<dbReference type="EC" id="5.3.1.9" evidence="8"/>
<feature type="active site" description="Proton donor" evidence="8">
    <location>
        <position position="346"/>
    </location>
</feature>
<proteinExistence type="inferred from homology"/>
<dbReference type="CDD" id="cd05015">
    <property type="entry name" value="SIS_PGI_1"/>
    <property type="match status" value="1"/>
</dbReference>
<dbReference type="UniPathway" id="UPA00109">
    <property type="reaction ID" value="UER00181"/>
</dbReference>
<evidence type="ECO:0000313" key="10">
    <source>
        <dbReference type="EMBL" id="MBB3946571.1"/>
    </source>
</evidence>
<dbReference type="PANTHER" id="PTHR11469:SF1">
    <property type="entry name" value="GLUCOSE-6-PHOSPHATE ISOMERASE"/>
    <property type="match status" value="1"/>
</dbReference>
<dbReference type="RefSeq" id="WP_183896602.1">
    <property type="nucleotide sequence ID" value="NZ_JACIDV010000007.1"/>
</dbReference>
<comment type="pathway">
    <text evidence="8">Carbohydrate biosynthesis; gluconeogenesis.</text>
</comment>
<sequence length="541" mass="58834">MQAIVENLKSTAAKTAATDLRAAFAANANRFEQFSVRFDDLLMDFSKCAVNDEVLALLEKLAVEGGVQKKRDEMFSGKEINFTEGRAVLHTALRNRSNAPVMVDGKDVMPDVNGVLAAMGKFADAIRSGTLKGATGKKITDVVNIGIGGSDLGPVMATLALAPFHDGPRAHFVSNIDGAHIADTLKQIEPETTLFIIASKTFTTIETMTNAATARAFIADALGEDAVKHHFCAVSTALDKVAKFGIDSDRVFGFWDWVGGRYSIWSAIGLPLMIAVGPENFGKFLDGAHAMDTHFREAPVRQNLPMLLGLIGFYHRNVLDYPTRAILPYDQRLSRFPAYLQQLDMESNGKGVTIDGTPVEGQSGPVVWGEPGTNGQHAFYQLIHQGTSVIPAEFMIAANGFEPNLRHQHQLLIANCLAQSEALMKGRTLAEAKEQLTSKGMDDRKADFIAPHRVFTGNRPSITFVYDKLTPFALGRLIALYEHRVFVEGVLFRINSFDQWGVELGKELATGLLPVVEGKESTDGHDSSTQGLVKALSGLTK</sequence>
<dbReference type="GO" id="GO:0005829">
    <property type="term" value="C:cytosol"/>
    <property type="evidence" value="ECO:0007669"/>
    <property type="project" value="TreeGrafter"/>
</dbReference>
<dbReference type="SUPFAM" id="SSF53697">
    <property type="entry name" value="SIS domain"/>
    <property type="match status" value="1"/>
</dbReference>
<comment type="subcellular location">
    <subcellularLocation>
        <location evidence="8">Cytoplasm</location>
    </subcellularLocation>
</comment>
<evidence type="ECO:0000256" key="7">
    <source>
        <dbReference type="ARBA" id="ARBA00029321"/>
    </source>
</evidence>
<evidence type="ECO:0000256" key="8">
    <source>
        <dbReference type="HAMAP-Rule" id="MF_00473"/>
    </source>
</evidence>
<organism evidence="10 11">
    <name type="scientific">Rhizobium skierniewicense</name>
    <dbReference type="NCBI Taxonomy" id="984260"/>
    <lineage>
        <taxon>Bacteria</taxon>
        <taxon>Pseudomonadati</taxon>
        <taxon>Pseudomonadota</taxon>
        <taxon>Alphaproteobacteria</taxon>
        <taxon>Hyphomicrobiales</taxon>
        <taxon>Rhizobiaceae</taxon>
        <taxon>Rhizobium/Agrobacterium group</taxon>
        <taxon>Rhizobium</taxon>
    </lineage>
</organism>
<evidence type="ECO:0000256" key="2">
    <source>
        <dbReference type="ARBA" id="ARBA00006604"/>
    </source>
</evidence>
<dbReference type="AlphaFoldDB" id="A0A7W6C8B3"/>
<dbReference type="Pfam" id="PF00342">
    <property type="entry name" value="PGI"/>
    <property type="match status" value="1"/>
</dbReference>
<dbReference type="PRINTS" id="PR00662">
    <property type="entry name" value="G6PISOMERASE"/>
</dbReference>
<dbReference type="EMBL" id="JACIDV010000007">
    <property type="protein sequence ID" value="MBB3946571.1"/>
    <property type="molecule type" value="Genomic_DNA"/>
</dbReference>
<comment type="function">
    <text evidence="8">Catalyzes the reversible isomerization of glucose-6-phosphate to fructose-6-phosphate.</text>
</comment>
<dbReference type="GO" id="GO:0004347">
    <property type="term" value="F:glucose-6-phosphate isomerase activity"/>
    <property type="evidence" value="ECO:0007669"/>
    <property type="project" value="UniProtKB-UniRule"/>
</dbReference>
<keyword evidence="3 8" id="KW-0312">Gluconeogenesis</keyword>